<dbReference type="InterPro" id="IPR013783">
    <property type="entry name" value="Ig-like_fold"/>
</dbReference>
<dbReference type="Proteomes" id="UP000034302">
    <property type="component" value="Unassembled WGS sequence"/>
</dbReference>
<accession>A0A0F9ZK28</accession>
<organism evidence="1 2">
    <name type="scientific">candidate division WS6 bacterium GW2011_GWC1_33_20</name>
    <dbReference type="NCBI Taxonomy" id="1619089"/>
    <lineage>
        <taxon>Bacteria</taxon>
        <taxon>Candidatus Dojkabacteria</taxon>
    </lineage>
</organism>
<dbReference type="Gene3D" id="2.60.40.10">
    <property type="entry name" value="Immunoglobulins"/>
    <property type="match status" value="1"/>
</dbReference>
<dbReference type="AlphaFoldDB" id="A0A0F9ZK28"/>
<evidence type="ECO:0008006" key="3">
    <source>
        <dbReference type="Google" id="ProtNLM"/>
    </source>
</evidence>
<dbReference type="Gene3D" id="3.40.80.10">
    <property type="entry name" value="Peptidoglycan recognition protein-like"/>
    <property type="match status" value="1"/>
</dbReference>
<evidence type="ECO:0000313" key="1">
    <source>
        <dbReference type="EMBL" id="KKP44573.1"/>
    </source>
</evidence>
<dbReference type="SUPFAM" id="SSF55846">
    <property type="entry name" value="N-acetylmuramoyl-L-alanine amidase-like"/>
    <property type="match status" value="1"/>
</dbReference>
<dbReference type="EMBL" id="LBOV01000002">
    <property type="protein sequence ID" value="KKP44573.1"/>
    <property type="molecule type" value="Genomic_DNA"/>
</dbReference>
<dbReference type="Gene3D" id="2.30.30.40">
    <property type="entry name" value="SH3 Domains"/>
    <property type="match status" value="1"/>
</dbReference>
<evidence type="ECO:0000313" key="2">
    <source>
        <dbReference type="Proteomes" id="UP000034302"/>
    </source>
</evidence>
<dbReference type="GO" id="GO:0009253">
    <property type="term" value="P:peptidoglycan catabolic process"/>
    <property type="evidence" value="ECO:0007669"/>
    <property type="project" value="InterPro"/>
</dbReference>
<name>A0A0F9ZK28_9BACT</name>
<dbReference type="InterPro" id="IPR036505">
    <property type="entry name" value="Amidase/PGRP_sf"/>
</dbReference>
<protein>
    <recommendedName>
        <fullName evidence="3">SH3b domain-containing protein</fullName>
    </recommendedName>
</protein>
<reference evidence="1 2" key="1">
    <citation type="journal article" date="2015" name="Nature">
        <title>rRNA introns, odd ribosomes, and small enigmatic genomes across a large radiation of phyla.</title>
        <authorList>
            <person name="Brown C.T."/>
            <person name="Hug L.A."/>
            <person name="Thomas B.C."/>
            <person name="Sharon I."/>
            <person name="Castelle C.J."/>
            <person name="Singh A."/>
            <person name="Wilkins M.J."/>
            <person name="Williams K.H."/>
            <person name="Banfield J.F."/>
        </authorList>
    </citation>
    <scope>NUCLEOTIDE SEQUENCE [LARGE SCALE GENOMIC DNA]</scope>
</reference>
<comment type="caution">
    <text evidence="1">The sequence shown here is derived from an EMBL/GenBank/DDBJ whole genome shotgun (WGS) entry which is preliminary data.</text>
</comment>
<sequence length="395" mass="45242">MKILRYTTTLILLTIFFSFLTKDSYAVEIISRESMKMDNTLSEQVDVFSLPQKIYIAQVEGYNRELNDNPQQWVKLLYYFSVTRLNLNDIPYNYLIDSSGNVYEGAKGGFGVNPGLENGDNVILIGIMDDSPSLSPRASSTLKEFVEETSYKYGIKQGSWEFVDLKIKNNVDSFSYITATPSQKSLRSSLVSSLEEVVWSDTEHLSYKGSIESVEYTKDVVIGQTLKVKVKIRNESDFTWFGEPNYIYISTKDSVESQFAINSVWESFSKPTHIPQKAIKVGDIAEVNFELLAKSRPNTYKESFLFMKSEENVIENSAFDVEFNIIAGENKLVEMISPEFGFVNIRECRWYSCAKVEVANEGDVFITTNKVDGWYEILYQGDKKGWVYQKYAREL</sequence>
<gene>
    <name evidence="1" type="ORF">UR34_C0002G0076</name>
</gene>
<dbReference type="GO" id="GO:0008745">
    <property type="term" value="F:N-acetylmuramoyl-L-alanine amidase activity"/>
    <property type="evidence" value="ECO:0007669"/>
    <property type="project" value="InterPro"/>
</dbReference>
<proteinExistence type="predicted"/>